<reference evidence="2 3" key="1">
    <citation type="submission" date="2020-05" db="EMBL/GenBank/DDBJ databases">
        <title>Horizontal transmission and recombination maintain forever young bacterial symbiont genomes.</title>
        <authorList>
            <person name="Russell S.L."/>
            <person name="Pepper-Tunick E."/>
            <person name="Svedberg J."/>
            <person name="Byrne A."/>
            <person name="Ruelas Castillo J."/>
            <person name="Vollmers C."/>
            <person name="Beinart R.A."/>
            <person name="Corbett-Detig R."/>
        </authorList>
    </citation>
    <scope>NUCLEOTIDE SEQUENCE [LARGE SCALE GENOMIC DNA]</scope>
    <source>
        <strain evidence="2">Santa_Monica_outfall</strain>
    </source>
</reference>
<sequence>MTGLPNRDKFIDSLACSVAIAQRDERKVAILFLDLDNFKQINDSLGPRLRSIADRGGCEDQRLVADGGSTGECEWHRCR</sequence>
<dbReference type="InterPro" id="IPR029787">
    <property type="entry name" value="Nucleotide_cyclase"/>
</dbReference>
<dbReference type="KEGG" id="rev:HUE57_01990"/>
<accession>A0A6N0HSL9</accession>
<dbReference type="EMBL" id="CP054491">
    <property type="protein sequence ID" value="QKQ25197.1"/>
    <property type="molecule type" value="Genomic_DNA"/>
</dbReference>
<evidence type="ECO:0000313" key="2">
    <source>
        <dbReference type="EMBL" id="QKQ25197.1"/>
    </source>
</evidence>
<dbReference type="InterPro" id="IPR000160">
    <property type="entry name" value="GGDEF_dom"/>
</dbReference>
<dbReference type="Gene3D" id="3.30.70.270">
    <property type="match status" value="1"/>
</dbReference>
<keyword evidence="3" id="KW-1185">Reference proteome</keyword>
<gene>
    <name evidence="2" type="ORF">HUE57_01990</name>
</gene>
<dbReference type="PANTHER" id="PTHR46663">
    <property type="entry name" value="DIGUANYLATE CYCLASE DGCT-RELATED"/>
    <property type="match status" value="1"/>
</dbReference>
<dbReference type="InterPro" id="IPR043128">
    <property type="entry name" value="Rev_trsase/Diguanyl_cyclase"/>
</dbReference>
<dbReference type="Proteomes" id="UP000509658">
    <property type="component" value="Chromosome"/>
</dbReference>
<name>A0A6N0HSL9_9GAMM</name>
<evidence type="ECO:0000313" key="3">
    <source>
        <dbReference type="Proteomes" id="UP000509658"/>
    </source>
</evidence>
<dbReference type="InterPro" id="IPR052163">
    <property type="entry name" value="DGC-Regulatory_Protein"/>
</dbReference>
<proteinExistence type="predicted"/>
<organism evidence="2 3">
    <name type="scientific">Candidatus Reidiella endopervernicosa</name>
    <dbReference type="NCBI Taxonomy" id="2738883"/>
    <lineage>
        <taxon>Bacteria</taxon>
        <taxon>Pseudomonadati</taxon>
        <taxon>Pseudomonadota</taxon>
        <taxon>Gammaproteobacteria</taxon>
        <taxon>Candidatus Reidiella</taxon>
    </lineage>
</organism>
<dbReference type="AlphaFoldDB" id="A0A6N0HSL9"/>
<dbReference type="Pfam" id="PF00990">
    <property type="entry name" value="GGDEF"/>
    <property type="match status" value="1"/>
</dbReference>
<dbReference type="PANTHER" id="PTHR46663:SF2">
    <property type="entry name" value="GGDEF DOMAIN-CONTAINING PROTEIN"/>
    <property type="match status" value="1"/>
</dbReference>
<dbReference type="RefSeq" id="WP_174672615.1">
    <property type="nucleotide sequence ID" value="NZ_CP054491.1"/>
</dbReference>
<evidence type="ECO:0000259" key="1">
    <source>
        <dbReference type="Pfam" id="PF00990"/>
    </source>
</evidence>
<feature type="domain" description="GGDEF" evidence="1">
    <location>
        <begin position="1"/>
        <end position="46"/>
    </location>
</feature>
<dbReference type="NCBIfam" id="TIGR00254">
    <property type="entry name" value="GGDEF"/>
    <property type="match status" value="1"/>
</dbReference>
<dbReference type="SUPFAM" id="SSF55073">
    <property type="entry name" value="Nucleotide cyclase"/>
    <property type="match status" value="1"/>
</dbReference>
<protein>
    <submittedName>
        <fullName evidence="2">Diguanylate cyclase</fullName>
    </submittedName>
</protein>